<proteinExistence type="predicted"/>
<dbReference type="PaxDb" id="67767-A0A0J7JY21"/>
<accession>A0A0J7JY21</accession>
<dbReference type="Proteomes" id="UP000036403">
    <property type="component" value="Unassembled WGS sequence"/>
</dbReference>
<reference evidence="1 2" key="1">
    <citation type="submission" date="2015-04" db="EMBL/GenBank/DDBJ databases">
        <title>Lasius niger genome sequencing.</title>
        <authorList>
            <person name="Konorov E.A."/>
            <person name="Nikitin M.A."/>
            <person name="Kirill M.V."/>
            <person name="Chang P."/>
        </authorList>
    </citation>
    <scope>NUCLEOTIDE SEQUENCE [LARGE SCALE GENOMIC DNA]</scope>
    <source>
        <tissue evidence="1">Whole</tissue>
    </source>
</reference>
<gene>
    <name evidence="1" type="ORF">RF55_21921</name>
</gene>
<dbReference type="GO" id="GO:0003743">
    <property type="term" value="F:translation initiation factor activity"/>
    <property type="evidence" value="ECO:0007669"/>
    <property type="project" value="UniProtKB-KW"/>
</dbReference>
<comment type="caution">
    <text evidence="1">The sequence shown here is derived from an EMBL/GenBank/DDBJ whole genome shotgun (WGS) entry which is preliminary data.</text>
</comment>
<protein>
    <submittedName>
        <fullName evidence="1">Translation initiation factor 2b subunit i family if-2bi</fullName>
    </submittedName>
</protein>
<evidence type="ECO:0000313" key="1">
    <source>
        <dbReference type="EMBL" id="KMQ82771.1"/>
    </source>
</evidence>
<sequence>MTDKNDMTCHVIYTLINDNVFVILSLKVVYRDLFVNRDQIMRTMNLIVKLSFYGSLKPLQTVPLATVVVSSVRGLQEWAGKPAAAGLT</sequence>
<name>A0A0J7JY21_LASNI</name>
<organism evidence="1 2">
    <name type="scientific">Lasius niger</name>
    <name type="common">Black garden ant</name>
    <dbReference type="NCBI Taxonomy" id="67767"/>
    <lineage>
        <taxon>Eukaryota</taxon>
        <taxon>Metazoa</taxon>
        <taxon>Ecdysozoa</taxon>
        <taxon>Arthropoda</taxon>
        <taxon>Hexapoda</taxon>
        <taxon>Insecta</taxon>
        <taxon>Pterygota</taxon>
        <taxon>Neoptera</taxon>
        <taxon>Endopterygota</taxon>
        <taxon>Hymenoptera</taxon>
        <taxon>Apocrita</taxon>
        <taxon>Aculeata</taxon>
        <taxon>Formicoidea</taxon>
        <taxon>Formicidae</taxon>
        <taxon>Formicinae</taxon>
        <taxon>Lasius</taxon>
        <taxon>Lasius</taxon>
    </lineage>
</organism>
<evidence type="ECO:0000313" key="2">
    <source>
        <dbReference type="Proteomes" id="UP000036403"/>
    </source>
</evidence>
<keyword evidence="1" id="KW-0648">Protein biosynthesis</keyword>
<dbReference type="EMBL" id="LBMM01023186">
    <property type="protein sequence ID" value="KMQ82771.1"/>
    <property type="molecule type" value="Genomic_DNA"/>
</dbReference>
<keyword evidence="1" id="KW-0396">Initiation factor</keyword>
<dbReference type="AlphaFoldDB" id="A0A0J7JY21"/>
<keyword evidence="2" id="KW-1185">Reference proteome</keyword>